<protein>
    <submittedName>
        <fullName evidence="1">Uncharacterized protein</fullName>
    </submittedName>
</protein>
<feature type="non-terminal residue" evidence="1">
    <location>
        <position position="1"/>
    </location>
</feature>
<proteinExistence type="predicted"/>
<dbReference type="AlphaFoldDB" id="A0A146K4E1"/>
<name>A0A146K4E1_9EUKA</name>
<reference evidence="1" key="1">
    <citation type="submission" date="2015-07" db="EMBL/GenBank/DDBJ databases">
        <title>Adaptation to a free-living lifestyle via gene acquisitions in the diplomonad Trepomonas sp. PC1.</title>
        <authorList>
            <person name="Xu F."/>
            <person name="Jerlstrom-Hultqvist J."/>
            <person name="Kolisko M."/>
            <person name="Simpson A.G.B."/>
            <person name="Roger A.J."/>
            <person name="Svard S.G."/>
            <person name="Andersson J.O."/>
        </authorList>
    </citation>
    <scope>NUCLEOTIDE SEQUENCE</scope>
    <source>
        <strain evidence="1">PC1</strain>
    </source>
</reference>
<accession>A0A146K4E1</accession>
<sequence length="910" mass="101285">SFNTELRFGVARTQQGVCIQYLHTKIQNLTATITFPEIYFCETVINSLFFVTEKQPNYNLSFNLVIHSSQPFQIISSNNKSNVQNLTLYGSITCDNSLTIQSGGNANIFMQLSAESLIFFNNVTTLNNIVYTGNQILVTSRSLNIFQSQVIVSNIALQLEQQFVVYNSEISAPIFNIQQCMSMTSVGSTFHTNQLQFSVTIVYFSMSKFLSLDYSDSSFQVTANQLYSTLTLIEAYDINIDSGDVFLSGDSLLDSIQSFSLLIESQFVSVDRCRILSNQLNISSDRITVSNTDVNQENQQIKDVTIEQPIQPKFESEDFVSVVCKTLNLQSTSIRSNYLLNLESDELYANEGSFIADQLLITSFNLSLTDFTSIEAQNMSIIANQTSFSDISFSGEWFLIESSNSTIDNSILNLTHFMIKSTKFQTVENLIEATEILISADDISSAQNSYYTNFFAIKAETCDFQTDIMELSTYSVFNCTKSLNIQETEINNGTEQYQNAHIQLISQIMSLQDVNIYNNQENILQLKGGTVTVTGVDKGIQARQFQVDCQNLTLQSIVKTNQLTINSQTVEISDSALFFDQSTISSQTVKLDQIDPFAGDSFAVVADDCTFSQIYPILQDGFSSNCSSQLTMQYSTFTIYEQKNEVFSSANITSLGNTMDIYFIDSEIDLATFGNNGSINITGDVYQIDVQNSNYAFISQSAQLHIENSQISQTFTQTENYGICKLVDVATISNLILTIQTQGLLRNLSVGLFYQLSQNAYISGLQLDVNVVAQKYSLIQEQIGEVVITQSSIQGTISGTVASTISFNQQNYLTIQESSITVTMNLDESYGGLIYRSNGTLNIFDSELTLTTNSDMPIERAAFIQNSHENFHFEELGIQIQLLSNTKCGCVDGCEAEIADSYCVGGEITK</sequence>
<dbReference type="EMBL" id="GDID01006247">
    <property type="protein sequence ID" value="JAP90359.1"/>
    <property type="molecule type" value="Transcribed_RNA"/>
</dbReference>
<organism evidence="1">
    <name type="scientific">Trepomonas sp. PC1</name>
    <dbReference type="NCBI Taxonomy" id="1076344"/>
    <lineage>
        <taxon>Eukaryota</taxon>
        <taxon>Metamonada</taxon>
        <taxon>Diplomonadida</taxon>
        <taxon>Hexamitidae</taxon>
        <taxon>Hexamitinae</taxon>
        <taxon>Trepomonas</taxon>
    </lineage>
</organism>
<evidence type="ECO:0000313" key="1">
    <source>
        <dbReference type="EMBL" id="JAP90359.1"/>
    </source>
</evidence>
<gene>
    <name evidence="1" type="ORF">TPC1_30146</name>
</gene>